<dbReference type="AlphaFoldDB" id="A0A415ESU6"/>
<evidence type="ECO:0000256" key="10">
    <source>
        <dbReference type="NCBIfam" id="TIGR00674"/>
    </source>
</evidence>
<dbReference type="GO" id="GO:0009089">
    <property type="term" value="P:lysine biosynthetic process via diaminopimelate"/>
    <property type="evidence" value="ECO:0007669"/>
    <property type="project" value="UniProtKB-UniRule"/>
</dbReference>
<dbReference type="EMBL" id="QRMZ01000010">
    <property type="protein sequence ID" value="RHK06369.1"/>
    <property type="molecule type" value="Genomic_DNA"/>
</dbReference>
<dbReference type="CDD" id="cd00408">
    <property type="entry name" value="DHDPS-like"/>
    <property type="match status" value="1"/>
</dbReference>
<dbReference type="GO" id="GO:0008747">
    <property type="term" value="F:N-acetylneuraminate lyase activity"/>
    <property type="evidence" value="ECO:0007669"/>
    <property type="project" value="TreeGrafter"/>
</dbReference>
<dbReference type="PANTHER" id="PTHR42849:SF1">
    <property type="entry name" value="N-ACETYLNEURAMINATE LYASE"/>
    <property type="match status" value="1"/>
</dbReference>
<evidence type="ECO:0000256" key="2">
    <source>
        <dbReference type="ARBA" id="ARBA00005120"/>
    </source>
</evidence>
<feature type="active site" description="Proton donor/acceptor" evidence="12">
    <location>
        <position position="133"/>
    </location>
</feature>
<evidence type="ECO:0000256" key="1">
    <source>
        <dbReference type="ARBA" id="ARBA00003294"/>
    </source>
</evidence>
<dbReference type="InterPro" id="IPR005263">
    <property type="entry name" value="DapA"/>
</dbReference>
<keyword evidence="7 11" id="KW-0456">Lyase</keyword>
<comment type="similarity">
    <text evidence="11">Belongs to the DapA family.</text>
</comment>
<evidence type="ECO:0000256" key="9">
    <source>
        <dbReference type="ARBA" id="ARBA00047836"/>
    </source>
</evidence>
<evidence type="ECO:0000256" key="7">
    <source>
        <dbReference type="ARBA" id="ARBA00023239"/>
    </source>
</evidence>
<evidence type="ECO:0000256" key="13">
    <source>
        <dbReference type="PIRSR" id="PIRSR001365-2"/>
    </source>
</evidence>
<feature type="binding site" evidence="13">
    <location>
        <position position="204"/>
    </location>
    <ligand>
        <name>pyruvate</name>
        <dbReference type="ChEBI" id="CHEBI:15361"/>
    </ligand>
</feature>
<reference evidence="14 15" key="1">
    <citation type="submission" date="2018-08" db="EMBL/GenBank/DDBJ databases">
        <title>A genome reference for cultivated species of the human gut microbiota.</title>
        <authorList>
            <person name="Zou Y."/>
            <person name="Xue W."/>
            <person name="Luo G."/>
        </authorList>
    </citation>
    <scope>NUCLEOTIDE SEQUENCE [LARGE SCALE GENOMIC DNA]</scope>
    <source>
        <strain evidence="14 15">AF48-16</strain>
    </source>
</reference>
<dbReference type="GO" id="GO:0008840">
    <property type="term" value="F:4-hydroxy-tetrahydrodipicolinate synthase activity"/>
    <property type="evidence" value="ECO:0007669"/>
    <property type="project" value="UniProtKB-UniRule"/>
</dbReference>
<dbReference type="SUPFAM" id="SSF51569">
    <property type="entry name" value="Aldolase"/>
    <property type="match status" value="1"/>
</dbReference>
<organism evidence="14 15">
    <name type="scientific">Enterococcus casseliflavus</name>
    <name type="common">Enterococcus flavescens</name>
    <dbReference type="NCBI Taxonomy" id="37734"/>
    <lineage>
        <taxon>Bacteria</taxon>
        <taxon>Bacillati</taxon>
        <taxon>Bacillota</taxon>
        <taxon>Bacilli</taxon>
        <taxon>Lactobacillales</taxon>
        <taxon>Enterococcaceae</taxon>
        <taxon>Enterococcus</taxon>
    </lineage>
</organism>
<evidence type="ECO:0000256" key="5">
    <source>
        <dbReference type="ARBA" id="ARBA00022915"/>
    </source>
</evidence>
<evidence type="ECO:0000313" key="14">
    <source>
        <dbReference type="EMBL" id="RHK06369.1"/>
    </source>
</evidence>
<evidence type="ECO:0000256" key="12">
    <source>
        <dbReference type="PIRSR" id="PIRSR001365-1"/>
    </source>
</evidence>
<dbReference type="Proteomes" id="UP000286288">
    <property type="component" value="Unassembled WGS sequence"/>
</dbReference>
<evidence type="ECO:0000256" key="4">
    <source>
        <dbReference type="ARBA" id="ARBA00022605"/>
    </source>
</evidence>
<name>A0A415ESU6_ENTCA</name>
<comment type="pathway">
    <text evidence="2">Amino-acid biosynthesis; L-lysine biosynthesis via DAP pathway; (S)-tetrahydrodipicolinate from L-aspartate: step 3/4.</text>
</comment>
<proteinExistence type="inferred from homology"/>
<dbReference type="PROSITE" id="PS00666">
    <property type="entry name" value="DHDPS_2"/>
    <property type="match status" value="1"/>
</dbReference>
<feature type="active site" description="Schiff-base intermediate with substrate" evidence="12">
    <location>
        <position position="161"/>
    </location>
</feature>
<comment type="catalytic activity">
    <reaction evidence="9">
        <text>L-aspartate 4-semialdehyde + pyruvate = (2S,4S)-4-hydroxy-2,3,4,5-tetrahydrodipicolinate + H2O + H(+)</text>
        <dbReference type="Rhea" id="RHEA:34171"/>
        <dbReference type="ChEBI" id="CHEBI:15361"/>
        <dbReference type="ChEBI" id="CHEBI:15377"/>
        <dbReference type="ChEBI" id="CHEBI:15378"/>
        <dbReference type="ChEBI" id="CHEBI:67139"/>
        <dbReference type="ChEBI" id="CHEBI:537519"/>
        <dbReference type="EC" id="4.3.3.7"/>
    </reaction>
</comment>
<dbReference type="SMART" id="SM01130">
    <property type="entry name" value="DHDPS"/>
    <property type="match status" value="1"/>
</dbReference>
<gene>
    <name evidence="14" type="primary">dapA</name>
    <name evidence="14" type="ORF">DW084_08825</name>
</gene>
<comment type="caution">
    <text evidence="14">The sequence shown here is derived from an EMBL/GenBank/DDBJ whole genome shotgun (WGS) entry which is preliminary data.</text>
</comment>
<dbReference type="Pfam" id="PF00701">
    <property type="entry name" value="DHDPS"/>
    <property type="match status" value="1"/>
</dbReference>
<evidence type="ECO:0000313" key="15">
    <source>
        <dbReference type="Proteomes" id="UP000286288"/>
    </source>
</evidence>
<comment type="function">
    <text evidence="1">Catalyzes the condensation of (S)-aspartate-beta-semialdehyde [(S)-ASA] and pyruvate to 4-hydroxy-tetrahydrodipicolinate (HTPA).</text>
</comment>
<evidence type="ECO:0000256" key="11">
    <source>
        <dbReference type="PIRNR" id="PIRNR001365"/>
    </source>
</evidence>
<dbReference type="PRINTS" id="PR00146">
    <property type="entry name" value="DHPICSNTHASE"/>
</dbReference>
<dbReference type="UniPathway" id="UPA00034">
    <property type="reaction ID" value="UER00017"/>
</dbReference>
<dbReference type="GO" id="GO:0019877">
    <property type="term" value="P:diaminopimelate biosynthetic process"/>
    <property type="evidence" value="ECO:0007669"/>
    <property type="project" value="UniProtKB-KW"/>
</dbReference>
<dbReference type="InterPro" id="IPR020625">
    <property type="entry name" value="Schiff_base-form_aldolases_AS"/>
</dbReference>
<dbReference type="EC" id="4.3.3.7" evidence="3 10"/>
<dbReference type="GO" id="GO:0019262">
    <property type="term" value="P:N-acetylneuraminate catabolic process"/>
    <property type="evidence" value="ECO:0007669"/>
    <property type="project" value="TreeGrafter"/>
</dbReference>
<keyword evidence="6" id="KW-0457">Lysine biosynthesis</keyword>
<evidence type="ECO:0000256" key="3">
    <source>
        <dbReference type="ARBA" id="ARBA00012086"/>
    </source>
</evidence>
<sequence>MKIRGIIPAMVTPLNENGINEEGTRKLVRHLIAGGVHGLFILGTNGEFHTLSKEEKIQFANIVVDEVSGRVPVFAGAGDIATNKVIELVNEFAKIGVDAASIITPYLLKYTDEELIHHYRVIAEQTTLPIILYNIPPNTRNFINRHVFSELLKIDSIIGIKDSSGDLENFKGYLELNHRQDFSLLMGSDSKILEALQLGADGSVASTANVVTKTDVSIYEQFVAGNIEQARQAQASIDDFREACKCSTIPSGLKYCLRAIGQDVGLPKLPVLDLTKEEKQQVDQVLQKYVQAEGFTLKVEQ</sequence>
<dbReference type="InterPro" id="IPR013785">
    <property type="entry name" value="Aldolase_TIM"/>
</dbReference>
<evidence type="ECO:0000256" key="6">
    <source>
        <dbReference type="ARBA" id="ARBA00023154"/>
    </source>
</evidence>
<dbReference type="NCBIfam" id="TIGR00674">
    <property type="entry name" value="dapA"/>
    <property type="match status" value="1"/>
</dbReference>
<dbReference type="PIRSF" id="PIRSF001365">
    <property type="entry name" value="DHDPS"/>
    <property type="match status" value="1"/>
</dbReference>
<keyword evidence="8" id="KW-0704">Schiff base</keyword>
<protein>
    <recommendedName>
        <fullName evidence="3 10">4-hydroxy-tetrahydrodipicolinate synthase</fullName>
        <ecNumber evidence="3 10">4.3.3.7</ecNumber>
    </recommendedName>
</protein>
<dbReference type="Gene3D" id="3.20.20.70">
    <property type="entry name" value="Aldolase class I"/>
    <property type="match status" value="1"/>
</dbReference>
<accession>A0A415ESU6</accession>
<dbReference type="GO" id="GO:0005829">
    <property type="term" value="C:cytosol"/>
    <property type="evidence" value="ECO:0007669"/>
    <property type="project" value="TreeGrafter"/>
</dbReference>
<keyword evidence="5" id="KW-0220">Diaminopimelate biosynthesis</keyword>
<keyword evidence="4" id="KW-0028">Amino-acid biosynthesis</keyword>
<dbReference type="PANTHER" id="PTHR42849">
    <property type="entry name" value="N-ACETYLNEURAMINATE LYASE"/>
    <property type="match status" value="1"/>
</dbReference>
<evidence type="ECO:0000256" key="8">
    <source>
        <dbReference type="ARBA" id="ARBA00023270"/>
    </source>
</evidence>
<dbReference type="InterPro" id="IPR002220">
    <property type="entry name" value="DapA-like"/>
</dbReference>